<dbReference type="FunFam" id="2.40.50.580:FF:000001">
    <property type="entry name" value="Sugar fermentation stimulation protein A"/>
    <property type="match status" value="1"/>
</dbReference>
<dbReference type="Pfam" id="PF17746">
    <property type="entry name" value="SfsA_N"/>
    <property type="match status" value="1"/>
</dbReference>
<sequence length="232" mass="25991">MQFDAPLLPATLIRRYKRFLADVRLENGETLTVHCPNTGTMLSCSTPGSPVRLSISDNPKRKYPHTLEMVRDNGTWVGVNTSRTNKLVIEAIQRGLVPELSPFDAIRAEVKTSAGSRLDLMVSRGEKRTYVEIKNCSLAENGCAMFPDAKTVRGTKHLNELIRLKNEGHQTCIFFLVQRMDADRFSPASHIDPVYGETLMKANREGVQILVYQAEVTPEEITVVRNLPHDVA</sequence>
<name>A0A8D5FKJ1_9BACT</name>
<dbReference type="InterPro" id="IPR040452">
    <property type="entry name" value="SfsA_C"/>
</dbReference>
<dbReference type="EMBL" id="AP024086">
    <property type="protein sequence ID" value="BCL62281.1"/>
    <property type="molecule type" value="Genomic_DNA"/>
</dbReference>
<feature type="domain" description="SfsA N-terminal OB" evidence="3">
    <location>
        <begin position="13"/>
        <end position="79"/>
    </location>
</feature>
<proteinExistence type="inferred from homology"/>
<organism evidence="4 5">
    <name type="scientific">Desulfomarina profundi</name>
    <dbReference type="NCBI Taxonomy" id="2772557"/>
    <lineage>
        <taxon>Bacteria</taxon>
        <taxon>Pseudomonadati</taxon>
        <taxon>Thermodesulfobacteriota</taxon>
        <taxon>Desulfobulbia</taxon>
        <taxon>Desulfobulbales</taxon>
        <taxon>Desulfobulbaceae</taxon>
        <taxon>Desulfomarina</taxon>
    </lineage>
</organism>
<dbReference type="PANTHER" id="PTHR30545:SF2">
    <property type="entry name" value="SUGAR FERMENTATION STIMULATION PROTEIN A"/>
    <property type="match status" value="1"/>
</dbReference>
<dbReference type="GO" id="GO:0003677">
    <property type="term" value="F:DNA binding"/>
    <property type="evidence" value="ECO:0007669"/>
    <property type="project" value="InterPro"/>
</dbReference>
<protein>
    <recommendedName>
        <fullName evidence="1">Sugar fermentation stimulation protein homolog</fullName>
    </recommendedName>
</protein>
<comment type="similarity">
    <text evidence="1">Belongs to the SfsA family.</text>
</comment>
<evidence type="ECO:0000313" key="5">
    <source>
        <dbReference type="Proteomes" id="UP000826725"/>
    </source>
</evidence>
<reference evidence="4" key="1">
    <citation type="submission" date="2020-09" db="EMBL/GenBank/DDBJ databases">
        <title>Desulfogranum mesoprofundum gen. nov., sp. nov., a novel mesophilic, sulfate-reducing chemolithoautotroph isolated from a deep-sea hydrothermal vent chimney in the Suiyo Seamount.</title>
        <authorList>
            <person name="Hashimoto Y."/>
            <person name="Nakagawa S."/>
        </authorList>
    </citation>
    <scope>NUCLEOTIDE SEQUENCE</scope>
    <source>
        <strain evidence="4">KT2</strain>
    </source>
</reference>
<dbReference type="NCBIfam" id="TIGR00230">
    <property type="entry name" value="sfsA"/>
    <property type="match status" value="1"/>
</dbReference>
<dbReference type="KEGG" id="dbk:DGMP_29740"/>
<evidence type="ECO:0000259" key="2">
    <source>
        <dbReference type="Pfam" id="PF03749"/>
    </source>
</evidence>
<dbReference type="RefSeq" id="WP_228854653.1">
    <property type="nucleotide sequence ID" value="NZ_AP024086.1"/>
</dbReference>
<dbReference type="HAMAP" id="MF_00095">
    <property type="entry name" value="SfsA"/>
    <property type="match status" value="1"/>
</dbReference>
<dbReference type="CDD" id="cd22359">
    <property type="entry name" value="SfsA-like_bacterial"/>
    <property type="match status" value="1"/>
</dbReference>
<dbReference type="PANTHER" id="PTHR30545">
    <property type="entry name" value="SUGAR FERMENTATION STIMULATION PROTEIN A"/>
    <property type="match status" value="1"/>
</dbReference>
<dbReference type="Pfam" id="PF03749">
    <property type="entry name" value="SfsA"/>
    <property type="match status" value="1"/>
</dbReference>
<feature type="domain" description="Sugar fermentation stimulation protein C-terminal" evidence="2">
    <location>
        <begin position="83"/>
        <end position="220"/>
    </location>
</feature>
<evidence type="ECO:0000259" key="3">
    <source>
        <dbReference type="Pfam" id="PF17746"/>
    </source>
</evidence>
<accession>A0A8D5FKJ1</accession>
<dbReference type="InterPro" id="IPR041465">
    <property type="entry name" value="SfsA_N"/>
</dbReference>
<dbReference type="AlphaFoldDB" id="A0A8D5FKJ1"/>
<keyword evidence="5" id="KW-1185">Reference proteome</keyword>
<dbReference type="Proteomes" id="UP000826725">
    <property type="component" value="Chromosome"/>
</dbReference>
<gene>
    <name evidence="1 4" type="primary">sfsA</name>
    <name evidence="4" type="ORF">DGMP_29740</name>
</gene>
<evidence type="ECO:0000313" key="4">
    <source>
        <dbReference type="EMBL" id="BCL62281.1"/>
    </source>
</evidence>
<evidence type="ECO:0000256" key="1">
    <source>
        <dbReference type="HAMAP-Rule" id="MF_00095"/>
    </source>
</evidence>
<dbReference type="InterPro" id="IPR005224">
    <property type="entry name" value="SfsA"/>
</dbReference>